<dbReference type="PANTHER" id="PTHR11910">
    <property type="entry name" value="ATP SYNTHASE DELTA CHAIN"/>
    <property type="match status" value="1"/>
</dbReference>
<protein>
    <recommendedName>
        <fullName evidence="8">ATP synthase subunit delta</fullName>
    </recommendedName>
    <alternativeName>
        <fullName evidence="8">ATP synthase F(1) sector subunit delta</fullName>
    </alternativeName>
    <alternativeName>
        <fullName evidence="8">F-type ATPase subunit delta</fullName>
        <shortName evidence="8">F-ATPase subunit delta</shortName>
    </alternativeName>
</protein>
<comment type="subcellular location">
    <subcellularLocation>
        <location evidence="8">Cell membrane</location>
        <topology evidence="8">Peripheral membrane protein</topology>
    </subcellularLocation>
    <subcellularLocation>
        <location evidence="1">Membrane</location>
    </subcellularLocation>
</comment>
<dbReference type="Proteomes" id="UP000199118">
    <property type="component" value="Unassembled WGS sequence"/>
</dbReference>
<evidence type="ECO:0000256" key="5">
    <source>
        <dbReference type="ARBA" id="ARBA00023136"/>
    </source>
</evidence>
<keyword evidence="4 8" id="KW-0406">Ion transport</keyword>
<dbReference type="GO" id="GO:0045259">
    <property type="term" value="C:proton-transporting ATP synthase complex"/>
    <property type="evidence" value="ECO:0007669"/>
    <property type="project" value="UniProtKB-KW"/>
</dbReference>
<dbReference type="PROSITE" id="PS00389">
    <property type="entry name" value="ATPASE_DELTA"/>
    <property type="match status" value="1"/>
</dbReference>
<name>A0A1H2YWP3_9RHOB</name>
<dbReference type="InterPro" id="IPR026015">
    <property type="entry name" value="ATP_synth_OSCP/delta_N_sf"/>
</dbReference>
<sequence>MAASASISAGIAGRYATALFELAAEYNAQEVVETDLISVKQALAGSADLRQAVSSPLYKRDEQVSAIIALANAMGLQPLTRNTLALMAEKRRLFALGELCDAFLAMMAERRGEISAEVSVAAPLTDAQSASLASELKAAMGREVNLDVSVDETLIGGLVVKVGSKLIDTSIRSKLAALQNAMREVG</sequence>
<dbReference type="AlphaFoldDB" id="A0A1H2YWP3"/>
<dbReference type="NCBIfam" id="TIGR01145">
    <property type="entry name" value="ATP_synt_delta"/>
    <property type="match status" value="1"/>
</dbReference>
<evidence type="ECO:0000256" key="3">
    <source>
        <dbReference type="ARBA" id="ARBA00022781"/>
    </source>
</evidence>
<comment type="function">
    <text evidence="8">This protein is part of the stalk that links CF(0) to CF(1). It either transmits conformational changes from CF(0) to CF(1) or is implicated in proton conduction.</text>
</comment>
<comment type="function">
    <text evidence="8">F(1)F(0) ATP synthase produces ATP from ADP in the presence of a proton or sodium gradient. F-type ATPases consist of two structural domains, F(1) containing the extramembraneous catalytic core and F(0) containing the membrane proton channel, linked together by a central stalk and a peripheral stalk. During catalysis, ATP synthesis in the catalytic domain of F(1) is coupled via a rotary mechanism of the central stalk subunits to proton translocation.</text>
</comment>
<evidence type="ECO:0000313" key="9">
    <source>
        <dbReference type="EMBL" id="SDX09158.1"/>
    </source>
</evidence>
<keyword evidence="3 8" id="KW-0375">Hydrogen ion transport</keyword>
<dbReference type="EMBL" id="FNMZ01000003">
    <property type="protein sequence ID" value="SDX09158.1"/>
    <property type="molecule type" value="Genomic_DNA"/>
</dbReference>
<dbReference type="HAMAP" id="MF_01416">
    <property type="entry name" value="ATP_synth_delta_bact"/>
    <property type="match status" value="1"/>
</dbReference>
<dbReference type="SUPFAM" id="SSF47928">
    <property type="entry name" value="N-terminal domain of the delta subunit of the F1F0-ATP synthase"/>
    <property type="match status" value="1"/>
</dbReference>
<keyword evidence="8" id="KW-1003">Cell membrane</keyword>
<dbReference type="GO" id="GO:0046933">
    <property type="term" value="F:proton-transporting ATP synthase activity, rotational mechanism"/>
    <property type="evidence" value="ECO:0007669"/>
    <property type="project" value="UniProtKB-UniRule"/>
</dbReference>
<dbReference type="RefSeq" id="WP_092681573.1">
    <property type="nucleotide sequence ID" value="NZ_FNMZ01000003.1"/>
</dbReference>
<evidence type="ECO:0000256" key="8">
    <source>
        <dbReference type="HAMAP-Rule" id="MF_01416"/>
    </source>
</evidence>
<keyword evidence="7 8" id="KW-0066">ATP synthesis</keyword>
<evidence type="ECO:0000256" key="1">
    <source>
        <dbReference type="ARBA" id="ARBA00004370"/>
    </source>
</evidence>
<evidence type="ECO:0000256" key="7">
    <source>
        <dbReference type="ARBA" id="ARBA00023310"/>
    </source>
</evidence>
<dbReference type="InterPro" id="IPR020781">
    <property type="entry name" value="ATPase_OSCP/d_CS"/>
</dbReference>
<evidence type="ECO:0000256" key="4">
    <source>
        <dbReference type="ARBA" id="ARBA00023065"/>
    </source>
</evidence>
<keyword evidence="10" id="KW-1185">Reference proteome</keyword>
<evidence type="ECO:0000256" key="6">
    <source>
        <dbReference type="ARBA" id="ARBA00023196"/>
    </source>
</evidence>
<organism evidence="9 10">
    <name type="scientific">Albimonas donghaensis</name>
    <dbReference type="NCBI Taxonomy" id="356660"/>
    <lineage>
        <taxon>Bacteria</taxon>
        <taxon>Pseudomonadati</taxon>
        <taxon>Pseudomonadota</taxon>
        <taxon>Alphaproteobacteria</taxon>
        <taxon>Rhodobacterales</taxon>
        <taxon>Paracoccaceae</taxon>
        <taxon>Albimonas</taxon>
    </lineage>
</organism>
<proteinExistence type="inferred from homology"/>
<keyword evidence="5 8" id="KW-0472">Membrane</keyword>
<evidence type="ECO:0000313" key="10">
    <source>
        <dbReference type="Proteomes" id="UP000199118"/>
    </source>
</evidence>
<gene>
    <name evidence="8" type="primary">atpH</name>
    <name evidence="9" type="ORF">SAMN05444336_103274</name>
</gene>
<keyword evidence="6 8" id="KW-0139">CF(1)</keyword>
<dbReference type="InterPro" id="IPR000711">
    <property type="entry name" value="ATPase_OSCP/dsu"/>
</dbReference>
<dbReference type="Pfam" id="PF00213">
    <property type="entry name" value="OSCP"/>
    <property type="match status" value="1"/>
</dbReference>
<reference evidence="9 10" key="1">
    <citation type="submission" date="2016-10" db="EMBL/GenBank/DDBJ databases">
        <authorList>
            <person name="de Groot N.N."/>
        </authorList>
    </citation>
    <scope>NUCLEOTIDE SEQUENCE [LARGE SCALE GENOMIC DNA]</scope>
    <source>
        <strain evidence="9 10">DSM 17890</strain>
    </source>
</reference>
<dbReference type="NCBIfam" id="NF004406">
    <property type="entry name" value="PRK05758.3-2"/>
    <property type="match status" value="1"/>
</dbReference>
<keyword evidence="2 8" id="KW-0813">Transport</keyword>
<comment type="similarity">
    <text evidence="8">Belongs to the ATPase delta chain family.</text>
</comment>
<dbReference type="GO" id="GO:0005886">
    <property type="term" value="C:plasma membrane"/>
    <property type="evidence" value="ECO:0007669"/>
    <property type="project" value="UniProtKB-SubCell"/>
</dbReference>
<evidence type="ECO:0000256" key="2">
    <source>
        <dbReference type="ARBA" id="ARBA00022448"/>
    </source>
</evidence>
<dbReference type="Gene3D" id="1.10.520.20">
    <property type="entry name" value="N-terminal domain of the delta subunit of the F1F0-ATP synthase"/>
    <property type="match status" value="1"/>
</dbReference>
<dbReference type="OrthoDB" id="9796185at2"/>
<dbReference type="PRINTS" id="PR00125">
    <property type="entry name" value="ATPASEDELTA"/>
</dbReference>
<dbReference type="STRING" id="356660.SAMN05444336_103274"/>
<accession>A0A1H2YWP3</accession>